<organism evidence="1 2">
    <name type="scientific">Portunus trituberculatus</name>
    <name type="common">Swimming crab</name>
    <name type="synonym">Neptunus trituberculatus</name>
    <dbReference type="NCBI Taxonomy" id="210409"/>
    <lineage>
        <taxon>Eukaryota</taxon>
        <taxon>Metazoa</taxon>
        <taxon>Ecdysozoa</taxon>
        <taxon>Arthropoda</taxon>
        <taxon>Crustacea</taxon>
        <taxon>Multicrustacea</taxon>
        <taxon>Malacostraca</taxon>
        <taxon>Eumalacostraca</taxon>
        <taxon>Eucarida</taxon>
        <taxon>Decapoda</taxon>
        <taxon>Pleocyemata</taxon>
        <taxon>Brachyura</taxon>
        <taxon>Eubrachyura</taxon>
        <taxon>Portunoidea</taxon>
        <taxon>Portunidae</taxon>
        <taxon>Portuninae</taxon>
        <taxon>Portunus</taxon>
    </lineage>
</organism>
<dbReference type="AlphaFoldDB" id="A0A5B7HZU1"/>
<protein>
    <submittedName>
        <fullName evidence="1">Uncharacterized protein</fullName>
    </submittedName>
</protein>
<name>A0A5B7HZU1_PORTR</name>
<gene>
    <name evidence="1" type="ORF">E2C01_068360</name>
</gene>
<evidence type="ECO:0000313" key="1">
    <source>
        <dbReference type="EMBL" id="MPC74014.1"/>
    </source>
</evidence>
<dbReference type="EMBL" id="VSRR010038057">
    <property type="protein sequence ID" value="MPC74014.1"/>
    <property type="molecule type" value="Genomic_DNA"/>
</dbReference>
<reference evidence="1 2" key="1">
    <citation type="submission" date="2019-05" db="EMBL/GenBank/DDBJ databases">
        <title>Another draft genome of Portunus trituberculatus and its Hox gene families provides insights of decapod evolution.</title>
        <authorList>
            <person name="Jeong J.-H."/>
            <person name="Song I."/>
            <person name="Kim S."/>
            <person name="Choi T."/>
            <person name="Kim D."/>
            <person name="Ryu S."/>
            <person name="Kim W."/>
        </authorList>
    </citation>
    <scope>NUCLEOTIDE SEQUENCE [LARGE SCALE GENOMIC DNA]</scope>
    <source>
        <tissue evidence="1">Muscle</tissue>
    </source>
</reference>
<comment type="caution">
    <text evidence="1">The sequence shown here is derived from an EMBL/GenBank/DDBJ whole genome shotgun (WGS) entry which is preliminary data.</text>
</comment>
<keyword evidence="2" id="KW-1185">Reference proteome</keyword>
<dbReference type="Proteomes" id="UP000324222">
    <property type="component" value="Unassembled WGS sequence"/>
</dbReference>
<sequence>MGTRSRRDRAATSQNPIIFVRCGAGFNSVWEITSSSITSVAASCRPPLRDHAQRLVKEARPWAYGQRGCYLVWCECVAWR</sequence>
<evidence type="ECO:0000313" key="2">
    <source>
        <dbReference type="Proteomes" id="UP000324222"/>
    </source>
</evidence>
<proteinExistence type="predicted"/>
<accession>A0A5B7HZU1</accession>